<dbReference type="InParanoid" id="A0A3P7F1S0"/>
<evidence type="ECO:0000256" key="1">
    <source>
        <dbReference type="SAM" id="MobiDB-lite"/>
    </source>
</evidence>
<organism evidence="2 3">
    <name type="scientific">Wuchereria bancrofti</name>
    <dbReference type="NCBI Taxonomy" id="6293"/>
    <lineage>
        <taxon>Eukaryota</taxon>
        <taxon>Metazoa</taxon>
        <taxon>Ecdysozoa</taxon>
        <taxon>Nematoda</taxon>
        <taxon>Chromadorea</taxon>
        <taxon>Rhabditida</taxon>
        <taxon>Spirurina</taxon>
        <taxon>Spiruromorpha</taxon>
        <taxon>Filarioidea</taxon>
        <taxon>Onchocercidae</taxon>
        <taxon>Wuchereria</taxon>
    </lineage>
</organism>
<feature type="region of interest" description="Disordered" evidence="1">
    <location>
        <begin position="1"/>
        <end position="46"/>
    </location>
</feature>
<dbReference type="Proteomes" id="UP000270924">
    <property type="component" value="Unassembled WGS sequence"/>
</dbReference>
<dbReference type="EMBL" id="UYWW01012994">
    <property type="protein sequence ID" value="VDM22794.1"/>
    <property type="molecule type" value="Genomic_DNA"/>
</dbReference>
<reference evidence="2 3" key="1">
    <citation type="submission" date="2018-11" db="EMBL/GenBank/DDBJ databases">
        <authorList>
            <consortium name="Pathogen Informatics"/>
        </authorList>
    </citation>
    <scope>NUCLEOTIDE SEQUENCE [LARGE SCALE GENOMIC DNA]</scope>
</reference>
<sequence>MEKKHGSSVSSPKKLSAAMELSSTLSLESPSESFQHDKRSRKPTILVTNMNNDSTSVLLYHVRFTMS</sequence>
<proteinExistence type="predicted"/>
<protein>
    <submittedName>
        <fullName evidence="2">Uncharacterized protein</fullName>
    </submittedName>
</protein>
<evidence type="ECO:0000313" key="3">
    <source>
        <dbReference type="Proteomes" id="UP000270924"/>
    </source>
</evidence>
<gene>
    <name evidence="2" type="ORF">WBA_LOCUS12661</name>
</gene>
<name>A0A3P7F1S0_WUCBA</name>
<keyword evidence="3" id="KW-1185">Reference proteome</keyword>
<accession>A0A3P7F1S0</accession>
<feature type="compositionally biased region" description="Low complexity" evidence="1">
    <location>
        <begin position="20"/>
        <end position="33"/>
    </location>
</feature>
<evidence type="ECO:0000313" key="2">
    <source>
        <dbReference type="EMBL" id="VDM22794.1"/>
    </source>
</evidence>
<dbReference type="AlphaFoldDB" id="A0A3P7F1S0"/>